<evidence type="ECO:0000256" key="1">
    <source>
        <dbReference type="ARBA" id="ARBA00000707"/>
    </source>
</evidence>
<gene>
    <name evidence="9" type="ORF">PSNMU_V1.4_AUG-EV-PASAV3_0021930</name>
</gene>
<dbReference type="OrthoDB" id="4866634at2759"/>
<dbReference type="InterPro" id="IPR051346">
    <property type="entry name" value="OTU_Deubiquitinase"/>
</dbReference>
<sequence>MEINNISSLDYDALCARSALAFLVKIQLKNLDDALKVIGKEQTDLSYLNEQQDKDVLARTSSLSQRAYIQQREMHAKDSILNREEEKEIFGSTVSNGATFLVLPLGFNHRKSISCLVQNLAFELHTECFNQTNSCCLFSLLCSTSSLQGITEATALIIGPKQSFASLFHPQHRTELSFHNIWLNLYNICITSKIKDEPDKKLSLSFLLTWVLTEFPDAVVFLQQLSIIATFPETFPPALPYTEFVKPGEMDYQAGTIHKVIDSHLRKFHEIEPSCSCENTRWRKRRDDHNKKRQKDMNALESLIRSQWCNGEWCKDFSRFSLSLRNVDSFTKEVHALFDRWKKADELHKFITEVTRCIKGISPDKCQSFVELDRDNDSFWKKDHVLPTSLSPENMVVESCPQDLLMDLDPYTFLVGSLHHKSESYSQSDQLSRLLSLDCSKFVRDHQDYKQVWDALVKPLEESWSLACNDRKEMIETFDSKMKGVEKELQCYLERAEKVYSKCLRYVTRLNQHGTDGNNIIQLQNYVGLWNSSGPYDLIQHCLEESTNESTKKSLIKKSLIVFAMSIKHVQRARRCLRLLLGKIAGRRKHLLSDLSIRFMRSNPGLNESWDAYDHPEFLIFEIDNDVGIRDTQARVAFEILEGKRSDTLNTSNRLIQLNMGEGKTAVIMPIVLARAARGDKLVRASVLSSLYATNASDWQYKLGGLLNRRIYPMFCRRDIPIGKYEANLMLQRCEKIREGRHVIVTVPEHRLSLENKSLELASEFTIASDLNASQSLHNLNAYLWKNARDFLDESDEILSPKYQLIYTLGSPCDLDGAQLRWEIHSCIYESLNRHASSLLEKFGSDTIELGRNPSTGRRSEYCGFRLLEGSQRCDEVYNEIKKIVVNDILSGESNLKIRLMREEKIKWKRCVDGEGNGNDLDGLPASAKVLALCLRGMLQHDVLKSILFKRWRVQYGNHPTRKRFDMAVPYRAKDVAAERTEFGHPDVGLSLTFAHYFQAGLQEQQLRHVFEKLQRMNNSDAKAEYSSWVESEEMEGISSYDGVNIEDTVMFKTKLFPCFRKNMRVIRFWLFKLILPVQAKQFPLKLLSTAPELCRSPQLGEHWTAVTTGFSGTDDLSLLLPPTIVQENIESLKMTNGVQLISLLREENNDYCSLTNDDTTDEIIKRVFMERSKQSIVNVVLDAGALVLHKSNRDFARAWLQIRTDMDAVAFFEGSTVFVLTQDGIMTKFDSSPFCSDMSRCLLYLDDIHTRGSDFLLPLNTRAVLTLGKGMQKDKFIQACMRMRQLGHGQSITFVASREVNRVLETDFDLLKRRNGKLGYVSVILEWTIANSVKRICHLMPYFASQMRSTLLKADAYNTFKKENDSCLKSLTKACVEAEILELSQLYGHERGDDFLPYIIDRHLSDCSFIESSKRNENHVKGLVEVREKVKETIRTLAPSVVLPCSMLDEEQERELEQELEEEIDIERPPPAVPLVPKFSKGLLDVLTLGKSRPTHFSDLCSKHLEPLSAIFGETSYGESPIGRQLKETDNVFVTTDFIDTVKGKTGKEFYVKNIRWFLRWGSPKRESFVVISNYEAENLSNLLSPMTRKWFAKQNQFPSLYAFTPITRHNQPREIHDVSSVSCEPPVAVHVFGGSVHACGKLLEKIRNFLSVFPRPKTDNGRETWDSLFEGGFIDRDGFVLPGHRGHVDGNSSIKDFDGSTASFFYQSPVKVLRTFYGDCRHLGSELPTSSVGRLLGASQLTLDADDDE</sequence>
<evidence type="ECO:0000259" key="8">
    <source>
        <dbReference type="Pfam" id="PF12359"/>
    </source>
</evidence>
<accession>A0A448Z071</accession>
<reference evidence="9 10" key="1">
    <citation type="submission" date="2019-01" db="EMBL/GenBank/DDBJ databases">
        <authorList>
            <person name="Ferrante I. M."/>
        </authorList>
    </citation>
    <scope>NUCLEOTIDE SEQUENCE [LARGE SCALE GENOMIC DNA]</scope>
    <source>
        <strain evidence="9 10">B856</strain>
    </source>
</reference>
<dbReference type="GO" id="GO:0004843">
    <property type="term" value="F:cysteine-type deubiquitinase activity"/>
    <property type="evidence" value="ECO:0007669"/>
    <property type="project" value="UniProtKB-EC"/>
</dbReference>
<dbReference type="Pfam" id="PF12359">
    <property type="entry name" value="DUF3645"/>
    <property type="match status" value="1"/>
</dbReference>
<evidence type="ECO:0000313" key="10">
    <source>
        <dbReference type="Proteomes" id="UP000291116"/>
    </source>
</evidence>
<evidence type="ECO:0000256" key="4">
    <source>
        <dbReference type="ARBA" id="ARBA00022786"/>
    </source>
</evidence>
<keyword evidence="3" id="KW-0645">Protease</keyword>
<comment type="catalytic activity">
    <reaction evidence="1">
        <text>Thiol-dependent hydrolysis of ester, thioester, amide, peptide and isopeptide bonds formed by the C-terminal Gly of ubiquitin (a 76-residue protein attached to proteins as an intracellular targeting signal).</text>
        <dbReference type="EC" id="3.4.19.12"/>
    </reaction>
</comment>
<dbReference type="EC" id="3.4.19.12" evidence="2"/>
<dbReference type="Pfam" id="PF12340">
    <property type="entry name" value="DUF3638"/>
    <property type="match status" value="1"/>
</dbReference>
<keyword evidence="6" id="KW-0788">Thiol protease</keyword>
<keyword evidence="4" id="KW-0833">Ubl conjugation pathway</keyword>
<dbReference type="PANTHER" id="PTHR13367">
    <property type="entry name" value="UBIQUITIN THIOESTERASE"/>
    <property type="match status" value="1"/>
</dbReference>
<dbReference type="InterPro" id="IPR022105">
    <property type="entry name" value="DUF3645"/>
</dbReference>
<dbReference type="PANTHER" id="PTHR13367:SF33">
    <property type="entry name" value="P-LOOP CONTAINING NUCLEOSIDE TRIPHOSPHATE HYDROLASE PROTEIN"/>
    <property type="match status" value="1"/>
</dbReference>
<keyword evidence="10" id="KW-1185">Reference proteome</keyword>
<protein>
    <recommendedName>
        <fullName evidence="2">ubiquitinyl hydrolase 1</fullName>
        <ecNumber evidence="2">3.4.19.12</ecNumber>
    </recommendedName>
</protein>
<organism evidence="9 10">
    <name type="scientific">Pseudo-nitzschia multistriata</name>
    <dbReference type="NCBI Taxonomy" id="183589"/>
    <lineage>
        <taxon>Eukaryota</taxon>
        <taxon>Sar</taxon>
        <taxon>Stramenopiles</taxon>
        <taxon>Ochrophyta</taxon>
        <taxon>Bacillariophyta</taxon>
        <taxon>Bacillariophyceae</taxon>
        <taxon>Bacillariophycidae</taxon>
        <taxon>Bacillariales</taxon>
        <taxon>Bacillariaceae</taxon>
        <taxon>Pseudo-nitzschia</taxon>
    </lineage>
</organism>
<evidence type="ECO:0000256" key="3">
    <source>
        <dbReference type="ARBA" id="ARBA00022670"/>
    </source>
</evidence>
<keyword evidence="5" id="KW-0378">Hydrolase</keyword>
<evidence type="ECO:0000313" key="9">
    <source>
        <dbReference type="EMBL" id="VEU35420.1"/>
    </source>
</evidence>
<dbReference type="GO" id="GO:0006508">
    <property type="term" value="P:proteolysis"/>
    <property type="evidence" value="ECO:0007669"/>
    <property type="project" value="UniProtKB-KW"/>
</dbReference>
<feature type="domain" description="DUF3645" evidence="8">
    <location>
        <begin position="961"/>
        <end position="993"/>
    </location>
</feature>
<proteinExistence type="predicted"/>
<evidence type="ECO:0000259" key="7">
    <source>
        <dbReference type="Pfam" id="PF12340"/>
    </source>
</evidence>
<dbReference type="InterPro" id="IPR022099">
    <property type="entry name" value="DUF3638"/>
</dbReference>
<feature type="domain" description="DUF3638" evidence="7">
    <location>
        <begin position="608"/>
        <end position="838"/>
    </location>
</feature>
<name>A0A448Z071_9STRA</name>
<evidence type="ECO:0000256" key="5">
    <source>
        <dbReference type="ARBA" id="ARBA00022801"/>
    </source>
</evidence>
<evidence type="ECO:0000256" key="6">
    <source>
        <dbReference type="ARBA" id="ARBA00022807"/>
    </source>
</evidence>
<dbReference type="EMBL" id="CAACVS010000059">
    <property type="protein sequence ID" value="VEU35420.1"/>
    <property type="molecule type" value="Genomic_DNA"/>
</dbReference>
<evidence type="ECO:0000256" key="2">
    <source>
        <dbReference type="ARBA" id="ARBA00012759"/>
    </source>
</evidence>
<dbReference type="Proteomes" id="UP000291116">
    <property type="component" value="Unassembled WGS sequence"/>
</dbReference>